<evidence type="ECO:0000313" key="4">
    <source>
        <dbReference type="Proteomes" id="UP000649179"/>
    </source>
</evidence>
<keyword evidence="1" id="KW-1133">Transmembrane helix</keyword>
<accession>A0A917BB25</accession>
<dbReference type="EMBL" id="BMKQ01000001">
    <property type="protein sequence ID" value="GGF33655.1"/>
    <property type="molecule type" value="Genomic_DNA"/>
</dbReference>
<evidence type="ECO:0000256" key="2">
    <source>
        <dbReference type="SAM" id="SignalP"/>
    </source>
</evidence>
<evidence type="ECO:0000313" key="3">
    <source>
        <dbReference type="EMBL" id="GGF33655.1"/>
    </source>
</evidence>
<dbReference type="AlphaFoldDB" id="A0A917BB25"/>
<proteinExistence type="predicted"/>
<keyword evidence="2" id="KW-0732">Signal</keyword>
<dbReference type="RefSeq" id="WP_188777753.1">
    <property type="nucleotide sequence ID" value="NZ_BMKQ01000001.1"/>
</dbReference>
<keyword evidence="1" id="KW-0812">Transmembrane</keyword>
<feature type="transmembrane region" description="Helical" evidence="1">
    <location>
        <begin position="88"/>
        <end position="107"/>
    </location>
</feature>
<evidence type="ECO:0008006" key="5">
    <source>
        <dbReference type="Google" id="ProtNLM"/>
    </source>
</evidence>
<feature type="transmembrane region" description="Helical" evidence="1">
    <location>
        <begin position="58"/>
        <end position="82"/>
    </location>
</feature>
<evidence type="ECO:0000256" key="1">
    <source>
        <dbReference type="SAM" id="Phobius"/>
    </source>
</evidence>
<organism evidence="3 4">
    <name type="scientific">Marmoricola endophyticus</name>
    <dbReference type="NCBI Taxonomy" id="2040280"/>
    <lineage>
        <taxon>Bacteria</taxon>
        <taxon>Bacillati</taxon>
        <taxon>Actinomycetota</taxon>
        <taxon>Actinomycetes</taxon>
        <taxon>Propionibacteriales</taxon>
        <taxon>Nocardioidaceae</taxon>
        <taxon>Marmoricola</taxon>
    </lineage>
</organism>
<gene>
    <name evidence="3" type="ORF">GCM10011519_03850</name>
</gene>
<reference evidence="3" key="2">
    <citation type="submission" date="2020-09" db="EMBL/GenBank/DDBJ databases">
        <authorList>
            <person name="Sun Q."/>
            <person name="Zhou Y."/>
        </authorList>
    </citation>
    <scope>NUCLEOTIDE SEQUENCE</scope>
    <source>
        <strain evidence="3">CGMCC 1.16067</strain>
    </source>
</reference>
<comment type="caution">
    <text evidence="3">The sequence shown here is derived from an EMBL/GenBank/DDBJ whole genome shotgun (WGS) entry which is preliminary data.</text>
</comment>
<feature type="chain" id="PRO_5037319253" description="SPW repeat-containing protein" evidence="2">
    <location>
        <begin position="22"/>
        <end position="133"/>
    </location>
</feature>
<dbReference type="Proteomes" id="UP000649179">
    <property type="component" value="Unassembled WGS sequence"/>
</dbReference>
<sequence>MRYLTLFVALALCAAASTVLAVDAPAAVSLLSVGAFMIFTPGLLLTHALALPDRLLALVVGLLTGPTLWVLVATFQLFAGLWAPRTTVLWAAGGLGLVTLVLAARGLRREVESDDEAPVRAPRVEQYAVDDGE</sequence>
<keyword evidence="1" id="KW-0472">Membrane</keyword>
<keyword evidence="4" id="KW-1185">Reference proteome</keyword>
<feature type="transmembrane region" description="Helical" evidence="1">
    <location>
        <begin position="31"/>
        <end position="51"/>
    </location>
</feature>
<protein>
    <recommendedName>
        <fullName evidence="5">SPW repeat-containing protein</fullName>
    </recommendedName>
</protein>
<name>A0A917BB25_9ACTN</name>
<feature type="signal peptide" evidence="2">
    <location>
        <begin position="1"/>
        <end position="21"/>
    </location>
</feature>
<reference evidence="3" key="1">
    <citation type="journal article" date="2014" name="Int. J. Syst. Evol. Microbiol.">
        <title>Complete genome sequence of Corynebacterium casei LMG S-19264T (=DSM 44701T), isolated from a smear-ripened cheese.</title>
        <authorList>
            <consortium name="US DOE Joint Genome Institute (JGI-PGF)"/>
            <person name="Walter F."/>
            <person name="Albersmeier A."/>
            <person name="Kalinowski J."/>
            <person name="Ruckert C."/>
        </authorList>
    </citation>
    <scope>NUCLEOTIDE SEQUENCE</scope>
    <source>
        <strain evidence="3">CGMCC 1.16067</strain>
    </source>
</reference>